<dbReference type="InterPro" id="IPR040126">
    <property type="entry name" value="STOX1/2"/>
</dbReference>
<organism evidence="4 5">
    <name type="scientific">Ancylostoma ceylanicum</name>
    <dbReference type="NCBI Taxonomy" id="53326"/>
    <lineage>
        <taxon>Eukaryota</taxon>
        <taxon>Metazoa</taxon>
        <taxon>Ecdysozoa</taxon>
        <taxon>Nematoda</taxon>
        <taxon>Chromadorea</taxon>
        <taxon>Rhabditida</taxon>
        <taxon>Rhabditina</taxon>
        <taxon>Rhabditomorpha</taxon>
        <taxon>Strongyloidea</taxon>
        <taxon>Ancylostomatidae</taxon>
        <taxon>Ancylostomatinae</taxon>
        <taxon>Ancylostoma</taxon>
    </lineage>
</organism>
<dbReference type="AlphaFoldDB" id="A0A016U1A0"/>
<protein>
    <recommendedName>
        <fullName evidence="3">Winged helix Storkhead-box1 domain-containing protein</fullName>
    </recommendedName>
</protein>
<keyword evidence="2" id="KW-0812">Transmembrane</keyword>
<dbReference type="EMBL" id="JARK01001398">
    <property type="protein sequence ID" value="EYC09039.1"/>
    <property type="molecule type" value="Genomic_DNA"/>
</dbReference>
<evidence type="ECO:0000313" key="5">
    <source>
        <dbReference type="Proteomes" id="UP000024635"/>
    </source>
</evidence>
<dbReference type="OrthoDB" id="10020110at2759"/>
<evidence type="ECO:0000313" key="4">
    <source>
        <dbReference type="EMBL" id="EYC09039.1"/>
    </source>
</evidence>
<evidence type="ECO:0000259" key="3">
    <source>
        <dbReference type="Pfam" id="PF10264"/>
    </source>
</evidence>
<proteinExistence type="predicted"/>
<feature type="transmembrane region" description="Helical" evidence="2">
    <location>
        <begin position="395"/>
        <end position="419"/>
    </location>
</feature>
<dbReference type="STRING" id="53326.A0A016U1A0"/>
<dbReference type="Proteomes" id="UP000024635">
    <property type="component" value="Unassembled WGS sequence"/>
</dbReference>
<keyword evidence="2" id="KW-0472">Membrane</keyword>
<evidence type="ECO:0000256" key="2">
    <source>
        <dbReference type="SAM" id="Phobius"/>
    </source>
</evidence>
<evidence type="ECO:0000256" key="1">
    <source>
        <dbReference type="SAM" id="MobiDB-lite"/>
    </source>
</evidence>
<dbReference type="PANTHER" id="PTHR22437">
    <property type="entry name" value="WINGED HELIX DOMAIN-CONTAINING PROTEIN"/>
    <property type="match status" value="1"/>
</dbReference>
<dbReference type="Pfam" id="PF10264">
    <property type="entry name" value="WHD_Storkhead"/>
    <property type="match status" value="1"/>
</dbReference>
<reference evidence="5" key="1">
    <citation type="journal article" date="2015" name="Nat. Genet.">
        <title>The genome and transcriptome of the zoonotic hookworm Ancylostoma ceylanicum identify infection-specific gene families.</title>
        <authorList>
            <person name="Schwarz E.M."/>
            <person name="Hu Y."/>
            <person name="Antoshechkin I."/>
            <person name="Miller M.M."/>
            <person name="Sternberg P.W."/>
            <person name="Aroian R.V."/>
        </authorList>
    </citation>
    <scope>NUCLEOTIDE SEQUENCE</scope>
    <source>
        <strain evidence="5">HY135</strain>
    </source>
</reference>
<sequence length="432" mass="48500">MSCLAITFDGPKTKNGRRLFESFVQANKYSFWNRDLVQAVDSLVFMGFMRPCTMFVSGPVTHLQALRTAWARRVLKPAEGYLITSLGEMGAIQTVEQMHFVPLADVLCDAIVSLNRMGKATTIGAVRQHVIRNCPYVAPPSAEMVKQTVANLTATGLVYKMGDHLFVSVPAQTPTHAKVAVECQTGMSIIEPAPERKERLGFIARIFSRKPQQQTAPQPLQFSAKLAGEWNRKPLAPMTCRYSNPRERHVEKREPRRHTKCERIQISSSSECLNYGPIDPPECLPGKVEVIEEIRSRRKRRTKRKELRTSTPVGSDSAYSPSPVTDSNEEPGSLSEPEQTKENHTYMNVAAHNSTQFEEIPTISRHSSCFLYSSASISGALPVHRRHFSFFMHPIVLSSQLCDPLLVVFLACIHIIIFVRDINLSIYKLLCS</sequence>
<feature type="domain" description="Winged helix Storkhead-box1" evidence="3">
    <location>
        <begin position="92"/>
        <end position="170"/>
    </location>
</feature>
<dbReference type="PANTHER" id="PTHR22437:SF0">
    <property type="entry name" value="FI21431P1"/>
    <property type="match status" value="1"/>
</dbReference>
<comment type="caution">
    <text evidence="4">The sequence shown here is derived from an EMBL/GenBank/DDBJ whole genome shotgun (WGS) entry which is preliminary data.</text>
</comment>
<dbReference type="InterPro" id="IPR019391">
    <property type="entry name" value="Storkhead-box_WHD"/>
</dbReference>
<gene>
    <name evidence="4" type="primary">Acey_s0062.g3317</name>
    <name evidence="4" type="synonym">Acey-ham-1</name>
    <name evidence="4" type="ORF">Y032_0062g3317</name>
</gene>
<keyword evidence="2" id="KW-1133">Transmembrane helix</keyword>
<dbReference type="GO" id="GO:0006357">
    <property type="term" value="P:regulation of transcription by RNA polymerase II"/>
    <property type="evidence" value="ECO:0007669"/>
    <property type="project" value="InterPro"/>
</dbReference>
<dbReference type="GO" id="GO:0005737">
    <property type="term" value="C:cytoplasm"/>
    <property type="evidence" value="ECO:0007669"/>
    <property type="project" value="TreeGrafter"/>
</dbReference>
<feature type="compositionally biased region" description="Polar residues" evidence="1">
    <location>
        <begin position="311"/>
        <end position="326"/>
    </location>
</feature>
<name>A0A016U1A0_9BILA</name>
<dbReference type="GO" id="GO:0005634">
    <property type="term" value="C:nucleus"/>
    <property type="evidence" value="ECO:0007669"/>
    <property type="project" value="TreeGrafter"/>
</dbReference>
<dbReference type="GO" id="GO:0000977">
    <property type="term" value="F:RNA polymerase II transcription regulatory region sequence-specific DNA binding"/>
    <property type="evidence" value="ECO:0007669"/>
    <property type="project" value="TreeGrafter"/>
</dbReference>
<keyword evidence="5" id="KW-1185">Reference proteome</keyword>
<feature type="region of interest" description="Disordered" evidence="1">
    <location>
        <begin position="298"/>
        <end position="339"/>
    </location>
</feature>
<accession>A0A016U1A0</accession>